<dbReference type="AlphaFoldDB" id="A0A8H5BID2"/>
<sequence>MSIGRTNHLERIRHPDTKIVVKKPPRHLPQSFFKPEYLAGLQEFEKEDLDLSKRDIAVYDWGNFDPYDGVNPN</sequence>
<dbReference type="EMBL" id="JAACJM010000388">
    <property type="protein sequence ID" value="KAF5323820.1"/>
    <property type="molecule type" value="Genomic_DNA"/>
</dbReference>
<accession>A0A8H5BID2</accession>
<comment type="caution">
    <text evidence="1">The sequence shown here is derived from an EMBL/GenBank/DDBJ whole genome shotgun (WGS) entry which is preliminary data.</text>
</comment>
<dbReference type="OrthoDB" id="2898360at2759"/>
<reference evidence="1 2" key="1">
    <citation type="journal article" date="2020" name="ISME J.">
        <title>Uncovering the hidden diversity of litter-decomposition mechanisms in mushroom-forming fungi.</title>
        <authorList>
            <person name="Floudas D."/>
            <person name="Bentzer J."/>
            <person name="Ahren D."/>
            <person name="Johansson T."/>
            <person name="Persson P."/>
            <person name="Tunlid A."/>
        </authorList>
    </citation>
    <scope>NUCLEOTIDE SEQUENCE [LARGE SCALE GENOMIC DNA]</scope>
    <source>
        <strain evidence="1 2">CBS 291.85</strain>
    </source>
</reference>
<protein>
    <submittedName>
        <fullName evidence="1">Uncharacterized protein</fullName>
    </submittedName>
</protein>
<dbReference type="Proteomes" id="UP000559256">
    <property type="component" value="Unassembled WGS sequence"/>
</dbReference>
<gene>
    <name evidence="1" type="ORF">D9758_018778</name>
</gene>
<evidence type="ECO:0000313" key="2">
    <source>
        <dbReference type="Proteomes" id="UP000559256"/>
    </source>
</evidence>
<organism evidence="1 2">
    <name type="scientific">Tetrapyrgos nigripes</name>
    <dbReference type="NCBI Taxonomy" id="182062"/>
    <lineage>
        <taxon>Eukaryota</taxon>
        <taxon>Fungi</taxon>
        <taxon>Dikarya</taxon>
        <taxon>Basidiomycota</taxon>
        <taxon>Agaricomycotina</taxon>
        <taxon>Agaricomycetes</taxon>
        <taxon>Agaricomycetidae</taxon>
        <taxon>Agaricales</taxon>
        <taxon>Marasmiineae</taxon>
        <taxon>Marasmiaceae</taxon>
        <taxon>Tetrapyrgos</taxon>
    </lineage>
</organism>
<evidence type="ECO:0000313" key="1">
    <source>
        <dbReference type="EMBL" id="KAF5323820.1"/>
    </source>
</evidence>
<name>A0A8H5BID2_9AGAR</name>
<proteinExistence type="predicted"/>
<keyword evidence="2" id="KW-1185">Reference proteome</keyword>